<dbReference type="InterPro" id="IPR036864">
    <property type="entry name" value="Zn2-C6_fun-type_DNA-bd_sf"/>
</dbReference>
<dbReference type="Gene3D" id="4.10.240.10">
    <property type="entry name" value="Zn(2)-C6 fungal-type DNA-binding domain"/>
    <property type="match status" value="1"/>
</dbReference>
<feature type="compositionally biased region" description="Basic residues" evidence="5">
    <location>
        <begin position="127"/>
        <end position="136"/>
    </location>
</feature>
<evidence type="ECO:0000256" key="4">
    <source>
        <dbReference type="ARBA" id="ARBA00023242"/>
    </source>
</evidence>
<dbReference type="PROSITE" id="PS00463">
    <property type="entry name" value="ZN2_CY6_FUNGAL_1"/>
    <property type="match status" value="1"/>
</dbReference>
<name>A0ABR4HXE3_9EURO</name>
<feature type="region of interest" description="Disordered" evidence="5">
    <location>
        <begin position="106"/>
        <end position="160"/>
    </location>
</feature>
<gene>
    <name evidence="7" type="ORF">BDW59DRAFT_122908</name>
</gene>
<keyword evidence="3" id="KW-0804">Transcription</keyword>
<dbReference type="InterPro" id="IPR050797">
    <property type="entry name" value="Carb_Metab_Trans_Reg"/>
</dbReference>
<organism evidence="7 8">
    <name type="scientific">Aspergillus cavernicola</name>
    <dbReference type="NCBI Taxonomy" id="176166"/>
    <lineage>
        <taxon>Eukaryota</taxon>
        <taxon>Fungi</taxon>
        <taxon>Dikarya</taxon>
        <taxon>Ascomycota</taxon>
        <taxon>Pezizomycotina</taxon>
        <taxon>Eurotiomycetes</taxon>
        <taxon>Eurotiomycetidae</taxon>
        <taxon>Eurotiales</taxon>
        <taxon>Aspergillaceae</taxon>
        <taxon>Aspergillus</taxon>
        <taxon>Aspergillus subgen. Nidulantes</taxon>
    </lineage>
</organism>
<evidence type="ECO:0000256" key="5">
    <source>
        <dbReference type="SAM" id="MobiDB-lite"/>
    </source>
</evidence>
<keyword evidence="1" id="KW-0805">Transcription regulation</keyword>
<dbReference type="EMBL" id="JBFXLS010000078">
    <property type="protein sequence ID" value="KAL2819313.1"/>
    <property type="molecule type" value="Genomic_DNA"/>
</dbReference>
<proteinExistence type="predicted"/>
<evidence type="ECO:0000256" key="2">
    <source>
        <dbReference type="ARBA" id="ARBA00023125"/>
    </source>
</evidence>
<dbReference type="PROSITE" id="PS50048">
    <property type="entry name" value="ZN2_CY6_FUNGAL_2"/>
    <property type="match status" value="1"/>
</dbReference>
<dbReference type="PANTHER" id="PTHR31668">
    <property type="entry name" value="GLUCOSE TRANSPORT TRANSCRIPTION REGULATOR RGT1-RELATED-RELATED"/>
    <property type="match status" value="1"/>
</dbReference>
<evidence type="ECO:0000313" key="7">
    <source>
        <dbReference type="EMBL" id="KAL2819313.1"/>
    </source>
</evidence>
<dbReference type="InterPro" id="IPR001138">
    <property type="entry name" value="Zn2Cys6_DnaBD"/>
</dbReference>
<evidence type="ECO:0000259" key="6">
    <source>
        <dbReference type="PROSITE" id="PS50048"/>
    </source>
</evidence>
<comment type="caution">
    <text evidence="7">The sequence shown here is derived from an EMBL/GenBank/DDBJ whole genome shotgun (WGS) entry which is preliminary data.</text>
</comment>
<evidence type="ECO:0000256" key="1">
    <source>
        <dbReference type="ARBA" id="ARBA00023015"/>
    </source>
</evidence>
<dbReference type="SUPFAM" id="SSF57701">
    <property type="entry name" value="Zn2/Cys6 DNA-binding domain"/>
    <property type="match status" value="1"/>
</dbReference>
<keyword evidence="4" id="KW-0539">Nucleus</keyword>
<feature type="region of interest" description="Disordered" evidence="5">
    <location>
        <begin position="48"/>
        <end position="71"/>
    </location>
</feature>
<protein>
    <recommendedName>
        <fullName evidence="6">Zn(2)-C6 fungal-type domain-containing protein</fullName>
    </recommendedName>
</protein>
<evidence type="ECO:0000256" key="3">
    <source>
        <dbReference type="ARBA" id="ARBA00023163"/>
    </source>
</evidence>
<reference evidence="7 8" key="1">
    <citation type="submission" date="2024-07" db="EMBL/GenBank/DDBJ databases">
        <title>Section-level genome sequencing and comparative genomics of Aspergillus sections Usti and Cavernicolus.</title>
        <authorList>
            <consortium name="Lawrence Berkeley National Laboratory"/>
            <person name="Nybo J.L."/>
            <person name="Vesth T.C."/>
            <person name="Theobald S."/>
            <person name="Frisvad J.C."/>
            <person name="Larsen T.O."/>
            <person name="Kjaerboelling I."/>
            <person name="Rothschild-Mancinelli K."/>
            <person name="Lyhne E.K."/>
            <person name="Kogle M.E."/>
            <person name="Barry K."/>
            <person name="Clum A."/>
            <person name="Na H."/>
            <person name="Ledsgaard L."/>
            <person name="Lin J."/>
            <person name="Lipzen A."/>
            <person name="Kuo A."/>
            <person name="Riley R."/>
            <person name="Mondo S."/>
            <person name="LaButti K."/>
            <person name="Haridas S."/>
            <person name="Pangalinan J."/>
            <person name="Salamov A.A."/>
            <person name="Simmons B.A."/>
            <person name="Magnuson J.K."/>
            <person name="Chen J."/>
            <person name="Drula E."/>
            <person name="Henrissat B."/>
            <person name="Wiebenga A."/>
            <person name="Lubbers R.J."/>
            <person name="Gomes A.C."/>
            <person name="Makela M.R."/>
            <person name="Stajich J."/>
            <person name="Grigoriev I.V."/>
            <person name="Mortensen U.H."/>
            <person name="De vries R.P."/>
            <person name="Baker S.E."/>
            <person name="Andersen M.R."/>
        </authorList>
    </citation>
    <scope>NUCLEOTIDE SEQUENCE [LARGE SCALE GENOMIC DNA]</scope>
    <source>
        <strain evidence="7 8">CBS 600.67</strain>
    </source>
</reference>
<sequence length="934" mass="102903">MHIGPVTAGECLGYINSPRGALVCSADFAARCCATTIKIHKMSLDQFPAPPTSCPSPRPTSSPAPSSTPTGLHRSCLFCRARKIRCSSGPICTACQERNINCIYSPEARKGRPRGGRVNSSSSLQRQPRHGARRRGLSSSPAASSASPTGGPELDLELFAPPSPQFQQLGGDEVRGLGMEPSGSESQVYKSDQTLGHELEQLYDEFSIRKRGSRSNLFADSIASFYRQMQEAPSEHSSAPDCQPTLNYDGLLSFLAHEMVNILLMRFGHLGCERPNSASHQDLYIFSLVNDRSSTMFDAPKCLQSPIAEWGKQRVCQMIDLWFFTHPLSPLVSKTLLLNAIQDETVDEALLAIILADAFQALGSSDRNNPTTTTATSAETPQLLAQYAASLLSQRTLSHVDAAPISTAQALILLGMRDLSRGYARRGTCYIRYTYRVITRQHRSRAGKESVEGSMKLNGMDIGLVEQELIQNIYWLCLSTTTWAFMQIDQPFTLLVPDEVPDFPSLDERTSAVLRLDRASSNISTIPSQAQARRWLWPLSHVTSTVAHIYTLYRNAPIEERKIQAAPWHTRHIHRLHHLLRSRFDPSSLSSEIREILMQAIQLVEREVTDPSCQAFLMTAYHTFIIHMLFGPERQITASTVHILDECISAILSITTRFPSLPSTPVPTQRSHTADTLALSLDACSRALVRIHAQGDWQQKEDSEAIQALTMLTDYAERLHQACKSDYLGQYTSFLGPVKKRLKWLQSAFRALRTSLPTRAAATTSHMNSAPIPALSREKLLFAPDRASNLFIPDSSAGLVSDFMPQDPGIPHQLPTPLEMSDPMSFTNSPVLEPPPGFPCLPRSDLGSKPSSNNPHLWKGTLDGPPFGQLDGYNAALADLLFMSQNLSTPSLDSMLLTDPFDTPITHEGHMFSAGGMLAESALAGPRHDSSPHV</sequence>
<dbReference type="Proteomes" id="UP001610335">
    <property type="component" value="Unassembled WGS sequence"/>
</dbReference>
<dbReference type="CDD" id="cd12148">
    <property type="entry name" value="fungal_TF_MHR"/>
    <property type="match status" value="1"/>
</dbReference>
<feature type="domain" description="Zn(2)-C6 fungal-type" evidence="6">
    <location>
        <begin position="75"/>
        <end position="104"/>
    </location>
</feature>
<dbReference type="SMART" id="SM00066">
    <property type="entry name" value="GAL4"/>
    <property type="match status" value="1"/>
</dbReference>
<feature type="compositionally biased region" description="Low complexity" evidence="5">
    <location>
        <begin position="137"/>
        <end position="152"/>
    </location>
</feature>
<accession>A0ABR4HXE3</accession>
<keyword evidence="2" id="KW-0238">DNA-binding</keyword>
<dbReference type="CDD" id="cd00067">
    <property type="entry name" value="GAL4"/>
    <property type="match status" value="1"/>
</dbReference>
<feature type="compositionally biased region" description="Pro residues" evidence="5">
    <location>
        <begin position="48"/>
        <end position="62"/>
    </location>
</feature>
<dbReference type="Pfam" id="PF00172">
    <property type="entry name" value="Zn_clus"/>
    <property type="match status" value="1"/>
</dbReference>
<evidence type="ECO:0000313" key="8">
    <source>
        <dbReference type="Proteomes" id="UP001610335"/>
    </source>
</evidence>
<keyword evidence="8" id="KW-1185">Reference proteome</keyword>